<keyword evidence="6 8" id="KW-0456">Lyase</keyword>
<keyword evidence="5" id="KW-0411">Iron-sulfur</keyword>
<dbReference type="InterPro" id="IPR004646">
    <property type="entry name" value="Fe-S_hydro-lyase_TtdA-typ_cat"/>
</dbReference>
<keyword evidence="4" id="KW-0408">Iron</keyword>
<evidence type="ECO:0000256" key="4">
    <source>
        <dbReference type="ARBA" id="ARBA00023004"/>
    </source>
</evidence>
<feature type="domain" description="Fe-S hydro-lyase tartrate dehydratase alpha-type catalytic" evidence="7">
    <location>
        <begin position="14"/>
        <end position="282"/>
    </location>
</feature>
<evidence type="ECO:0000256" key="2">
    <source>
        <dbReference type="ARBA" id="ARBA00022485"/>
    </source>
</evidence>
<keyword evidence="2" id="KW-0004">4Fe-4S</keyword>
<sequence>MVVEVYDLIQKVSGELYIKALKNVPSDVLAAIKSAYENEGSENGKMVLRTILENIDVARQHDMLVCQDTGTPVYCVMVGEDVDLNFGKLYKAISKGVSEVTKKYNLRPNMVDPLTRVSRGDNVGNRVPIVHVEYDERLISSIRIVCVPKGSGSENQSFLRMLSPAEGLRGVVSFIIESVITGINKACPPVIVGVGIGGTFDECAWLAKKAATMRRIDVHHPDPKIRVLEEKLLKSINETGIGPMGLGGRITALAVNVEVADTHISQLPVAVNTQCWKGQRAEAIISDGFEVRYIL</sequence>
<evidence type="ECO:0000313" key="8">
    <source>
        <dbReference type="EMBL" id="HGU59296.1"/>
    </source>
</evidence>
<dbReference type="PANTHER" id="PTHR30389:SF17">
    <property type="entry name" value="L(+)-TARTRATE DEHYDRATASE SUBUNIT ALPHA-RELATED"/>
    <property type="match status" value="1"/>
</dbReference>
<protein>
    <submittedName>
        <fullName evidence="8">Fumarate hydratase</fullName>
        <ecNumber evidence="8">4.2.1.2</ecNumber>
    </submittedName>
</protein>
<evidence type="ECO:0000256" key="5">
    <source>
        <dbReference type="ARBA" id="ARBA00023014"/>
    </source>
</evidence>
<dbReference type="NCBIfam" id="TIGR00722">
    <property type="entry name" value="ttdA_fumA_fumB"/>
    <property type="match status" value="1"/>
</dbReference>
<evidence type="ECO:0000256" key="6">
    <source>
        <dbReference type="ARBA" id="ARBA00023239"/>
    </source>
</evidence>
<evidence type="ECO:0000256" key="1">
    <source>
        <dbReference type="ARBA" id="ARBA00008876"/>
    </source>
</evidence>
<dbReference type="GO" id="GO:0051539">
    <property type="term" value="F:4 iron, 4 sulfur cluster binding"/>
    <property type="evidence" value="ECO:0007669"/>
    <property type="project" value="UniProtKB-KW"/>
</dbReference>
<organism evidence="8">
    <name type="scientific">Geoglobus ahangari</name>
    <dbReference type="NCBI Taxonomy" id="113653"/>
    <lineage>
        <taxon>Archaea</taxon>
        <taxon>Methanobacteriati</taxon>
        <taxon>Methanobacteriota</taxon>
        <taxon>Archaeoglobi</taxon>
        <taxon>Archaeoglobales</taxon>
        <taxon>Archaeoglobaceae</taxon>
        <taxon>Geoglobus</taxon>
    </lineage>
</organism>
<reference evidence="8" key="1">
    <citation type="journal article" date="2020" name="mSystems">
        <title>Genome- and Community-Level Interaction Insights into Carbon Utilization and Element Cycling Functions of Hydrothermarchaeota in Hydrothermal Sediment.</title>
        <authorList>
            <person name="Zhou Z."/>
            <person name="Liu Y."/>
            <person name="Xu W."/>
            <person name="Pan J."/>
            <person name="Luo Z.H."/>
            <person name="Li M."/>
        </authorList>
    </citation>
    <scope>NUCLEOTIDE SEQUENCE [LARGE SCALE GENOMIC DNA]</scope>
    <source>
        <strain evidence="8">SpSt-62</strain>
    </source>
</reference>
<dbReference type="EC" id="4.2.1.2" evidence="8"/>
<name>A0A7C4W338_9EURY</name>
<dbReference type="Pfam" id="PF05681">
    <property type="entry name" value="Fumerase"/>
    <property type="match status" value="1"/>
</dbReference>
<proteinExistence type="inferred from homology"/>
<evidence type="ECO:0000259" key="7">
    <source>
        <dbReference type="Pfam" id="PF05681"/>
    </source>
</evidence>
<dbReference type="InterPro" id="IPR051208">
    <property type="entry name" value="Class-I_Fumarase/Tartrate_DH"/>
</dbReference>
<dbReference type="GO" id="GO:0004333">
    <property type="term" value="F:fumarate hydratase activity"/>
    <property type="evidence" value="ECO:0007669"/>
    <property type="project" value="UniProtKB-EC"/>
</dbReference>
<dbReference type="EMBL" id="DTAK01000022">
    <property type="protein sequence ID" value="HGU59296.1"/>
    <property type="molecule type" value="Genomic_DNA"/>
</dbReference>
<comment type="similarity">
    <text evidence="1">Belongs to the class-I fumarase family.</text>
</comment>
<comment type="caution">
    <text evidence="8">The sequence shown here is derived from an EMBL/GenBank/DDBJ whole genome shotgun (WGS) entry which is preliminary data.</text>
</comment>
<dbReference type="PANTHER" id="PTHR30389">
    <property type="entry name" value="FUMARATE HYDRATASE-RELATED"/>
    <property type="match status" value="1"/>
</dbReference>
<dbReference type="AlphaFoldDB" id="A0A7C4W338"/>
<dbReference type="GO" id="GO:0046872">
    <property type="term" value="F:metal ion binding"/>
    <property type="evidence" value="ECO:0007669"/>
    <property type="project" value="UniProtKB-KW"/>
</dbReference>
<accession>A0A7C4W338</accession>
<gene>
    <name evidence="8" type="ORF">ENT89_03805</name>
</gene>
<dbReference type="NCBIfam" id="NF004885">
    <property type="entry name" value="PRK06246.1"/>
    <property type="match status" value="1"/>
</dbReference>
<evidence type="ECO:0000256" key="3">
    <source>
        <dbReference type="ARBA" id="ARBA00022723"/>
    </source>
</evidence>
<keyword evidence="3" id="KW-0479">Metal-binding</keyword>